<reference evidence="2" key="1">
    <citation type="submission" date="2021-01" db="EMBL/GenBank/DDBJ databases">
        <authorList>
            <person name="Corre E."/>
            <person name="Pelletier E."/>
            <person name="Niang G."/>
            <person name="Scheremetjew M."/>
            <person name="Finn R."/>
            <person name="Kale V."/>
            <person name="Holt S."/>
            <person name="Cochrane G."/>
            <person name="Meng A."/>
            <person name="Brown T."/>
            <person name="Cohen L."/>
        </authorList>
    </citation>
    <scope>NUCLEOTIDE SEQUENCE</scope>
    <source>
        <strain evidence="2">CCMP3107</strain>
    </source>
</reference>
<feature type="transmembrane region" description="Helical" evidence="1">
    <location>
        <begin position="308"/>
        <end position="335"/>
    </location>
</feature>
<feature type="transmembrane region" description="Helical" evidence="1">
    <location>
        <begin position="13"/>
        <end position="35"/>
    </location>
</feature>
<keyword evidence="1" id="KW-1133">Transmembrane helix</keyword>
<gene>
    <name evidence="2" type="ORF">HAKA00212_LOCUS22911</name>
</gene>
<protein>
    <submittedName>
        <fullName evidence="2">Uncharacterized protein</fullName>
    </submittedName>
</protein>
<feature type="transmembrane region" description="Helical" evidence="1">
    <location>
        <begin position="201"/>
        <end position="221"/>
    </location>
</feature>
<accession>A0A6V1VNR2</accession>
<sequence>MASPLFAHLRSDPVLLCGLIALCLASLYLITLRAFRIFAADQLNKKTLVQPGPWSLICMVLHLLAGLYMTEGYSRLCSVPGSVKSGVFVLLPSYFMYRLSTSANFFFMWLLRSKLTDYQQFRSRTSSVLMTVYWIACYLHFISNIATVCTSWYLGSSYSETCDGEWLYIPLGSESVHSQTCTEETCVSESAQQLVELLCSLIPLFELSAALLMLFLFWAPFRNARYQNYLSHTVESSLAVDQSCSTAIVSHDESFDFAEQLQIAQSAVQSAMQEGQAQAAIIAQMVAQAQAAGAHMDMLQDQQRTLTVLYFNLMAACIAQIYDVGMVSYVIYSAIAYQRVNFRHYEIFHFFDIFLFVAYYSLVFRDHKWLRDMIFAERQTRRVMPGTAENGQ</sequence>
<keyword evidence="1" id="KW-0812">Transmembrane</keyword>
<proteinExistence type="predicted"/>
<keyword evidence="1" id="KW-0472">Membrane</keyword>
<evidence type="ECO:0000313" key="2">
    <source>
        <dbReference type="EMBL" id="CAE0644981.1"/>
    </source>
</evidence>
<organism evidence="2">
    <name type="scientific">Heterosigma akashiwo</name>
    <name type="common">Chromophytic alga</name>
    <name type="synonym">Heterosigma carterae</name>
    <dbReference type="NCBI Taxonomy" id="2829"/>
    <lineage>
        <taxon>Eukaryota</taxon>
        <taxon>Sar</taxon>
        <taxon>Stramenopiles</taxon>
        <taxon>Ochrophyta</taxon>
        <taxon>Raphidophyceae</taxon>
        <taxon>Chattonellales</taxon>
        <taxon>Chattonellaceae</taxon>
        <taxon>Heterosigma</taxon>
    </lineage>
</organism>
<feature type="transmembrane region" description="Helical" evidence="1">
    <location>
        <begin position="89"/>
        <end position="111"/>
    </location>
</feature>
<feature type="transmembrane region" description="Helical" evidence="1">
    <location>
        <begin position="347"/>
        <end position="364"/>
    </location>
</feature>
<evidence type="ECO:0000256" key="1">
    <source>
        <dbReference type="SAM" id="Phobius"/>
    </source>
</evidence>
<name>A0A6V1VNR2_HETAK</name>
<feature type="transmembrane region" description="Helical" evidence="1">
    <location>
        <begin position="132"/>
        <end position="154"/>
    </location>
</feature>
<dbReference type="EMBL" id="HBIU01051750">
    <property type="protein sequence ID" value="CAE0644981.1"/>
    <property type="molecule type" value="Transcribed_RNA"/>
</dbReference>
<dbReference type="AlphaFoldDB" id="A0A6V1VNR2"/>
<feature type="transmembrane region" description="Helical" evidence="1">
    <location>
        <begin position="47"/>
        <end position="69"/>
    </location>
</feature>